<keyword evidence="10" id="KW-1185">Reference proteome</keyword>
<feature type="modified residue" description="O-(pantetheine 4'-phosphoryl)serine" evidence="7">
    <location>
        <position position="273"/>
    </location>
</feature>
<dbReference type="PANTHER" id="PTHR43540:SF3">
    <property type="entry name" value="ENTEROBACTIN SYNTHASE COMPONENT B"/>
    <property type="match status" value="1"/>
</dbReference>
<accession>A0A545UCC1</accession>
<dbReference type="InterPro" id="IPR050272">
    <property type="entry name" value="Isochorismatase-like_hydrls"/>
</dbReference>
<keyword evidence="4 7" id="KW-0597">Phosphoprotein</keyword>
<dbReference type="PROSITE" id="PS50075">
    <property type="entry name" value="CARRIER"/>
    <property type="match status" value="1"/>
</dbReference>
<name>A0A545UCC1_9GAMM</name>
<evidence type="ECO:0000256" key="2">
    <source>
        <dbReference type="ARBA" id="ARBA00012100"/>
    </source>
</evidence>
<dbReference type="FunFam" id="3.40.50.850:FF:000002">
    <property type="entry name" value="Vibriobactin-specific isochorismatase"/>
    <property type="match status" value="1"/>
</dbReference>
<evidence type="ECO:0000256" key="6">
    <source>
        <dbReference type="ARBA" id="ARBA00048590"/>
    </source>
</evidence>
<dbReference type="InterPro" id="IPR016291">
    <property type="entry name" value="Isochorismatase"/>
</dbReference>
<dbReference type="OrthoDB" id="5794853at2"/>
<comment type="caution">
    <text evidence="9">The sequence shown here is derived from an EMBL/GenBank/DDBJ whole genome shotgun (WGS) entry which is preliminary data.</text>
</comment>
<comment type="pathway">
    <text evidence="1">Siderophore biosynthesis.</text>
</comment>
<dbReference type="Proteomes" id="UP000315439">
    <property type="component" value="Unassembled WGS sequence"/>
</dbReference>
<evidence type="ECO:0000313" key="9">
    <source>
        <dbReference type="EMBL" id="TQV87109.1"/>
    </source>
</evidence>
<evidence type="ECO:0000313" key="10">
    <source>
        <dbReference type="Proteomes" id="UP000315439"/>
    </source>
</evidence>
<dbReference type="AlphaFoldDB" id="A0A545UCC1"/>
<dbReference type="InterPro" id="IPR009081">
    <property type="entry name" value="PP-bd_ACP"/>
</dbReference>
<dbReference type="GO" id="GO:0008908">
    <property type="term" value="F:isochorismatase activity"/>
    <property type="evidence" value="ECO:0007669"/>
    <property type="project" value="UniProtKB-EC"/>
</dbReference>
<dbReference type="RefSeq" id="WP_142932114.1">
    <property type="nucleotide sequence ID" value="NZ_ML660165.1"/>
</dbReference>
<evidence type="ECO:0000256" key="1">
    <source>
        <dbReference type="ARBA" id="ARBA00004924"/>
    </source>
</evidence>
<dbReference type="PRINTS" id="PR01398">
    <property type="entry name" value="ISCHRISMTASE"/>
</dbReference>
<dbReference type="EC" id="3.3.2.1" evidence="2"/>
<dbReference type="Gene3D" id="1.10.1200.10">
    <property type="entry name" value="ACP-like"/>
    <property type="match status" value="1"/>
</dbReference>
<dbReference type="PANTHER" id="PTHR43540">
    <property type="entry name" value="PEROXYUREIDOACRYLATE/UREIDOACRYLATE AMIDOHYDROLASE-RELATED"/>
    <property type="match status" value="1"/>
</dbReference>
<dbReference type="CDD" id="cd01013">
    <property type="entry name" value="isochorismatase"/>
    <property type="match status" value="1"/>
</dbReference>
<dbReference type="InterPro" id="IPR000868">
    <property type="entry name" value="Isochorismatase-like_dom"/>
</dbReference>
<dbReference type="EMBL" id="VIKS01000009">
    <property type="protein sequence ID" value="TQV87109.1"/>
    <property type="molecule type" value="Genomic_DNA"/>
</dbReference>
<comment type="cofactor">
    <cofactor evidence="7">
        <name>pantetheine 4'-phosphate</name>
        <dbReference type="ChEBI" id="CHEBI:47942"/>
    </cofactor>
    <text evidence="7">Binds 1 phosphopantetheine covalently.</text>
</comment>
<dbReference type="InterPro" id="IPR036736">
    <property type="entry name" value="ACP-like_sf"/>
</dbReference>
<protein>
    <recommendedName>
        <fullName evidence="2">isochorismatase</fullName>
        <ecNumber evidence="2">3.3.2.1</ecNumber>
    </recommendedName>
</protein>
<reference evidence="9 10" key="1">
    <citation type="submission" date="2019-07" db="EMBL/GenBank/DDBJ databases">
        <title>Draft genome for Aliikangiella sp. M105.</title>
        <authorList>
            <person name="Wang G."/>
        </authorList>
    </citation>
    <scope>NUCLEOTIDE SEQUENCE [LARGE SCALE GENOMIC DNA]</scope>
    <source>
        <strain evidence="9 10">M105</strain>
    </source>
</reference>
<dbReference type="InterPro" id="IPR036380">
    <property type="entry name" value="Isochorismatase-like_sf"/>
</dbReference>
<evidence type="ECO:0000256" key="4">
    <source>
        <dbReference type="ARBA" id="ARBA00022553"/>
    </source>
</evidence>
<dbReference type="Pfam" id="PF00550">
    <property type="entry name" value="PP-binding"/>
    <property type="match status" value="1"/>
</dbReference>
<evidence type="ECO:0000259" key="8">
    <source>
        <dbReference type="PROSITE" id="PS50075"/>
    </source>
</evidence>
<evidence type="ECO:0000256" key="5">
    <source>
        <dbReference type="ARBA" id="ARBA00022801"/>
    </source>
</evidence>
<keyword evidence="3 7" id="KW-0596">Phosphopantetheine</keyword>
<gene>
    <name evidence="9" type="ORF">FLL46_14995</name>
</gene>
<dbReference type="SUPFAM" id="SSF52499">
    <property type="entry name" value="Isochorismatase-like hydrolases"/>
    <property type="match status" value="1"/>
</dbReference>
<evidence type="ECO:0000256" key="3">
    <source>
        <dbReference type="ARBA" id="ARBA00022450"/>
    </source>
</evidence>
<organism evidence="9 10">
    <name type="scientific">Aliikangiella coralliicola</name>
    <dbReference type="NCBI Taxonomy" id="2592383"/>
    <lineage>
        <taxon>Bacteria</taxon>
        <taxon>Pseudomonadati</taxon>
        <taxon>Pseudomonadota</taxon>
        <taxon>Gammaproteobacteria</taxon>
        <taxon>Oceanospirillales</taxon>
        <taxon>Pleioneaceae</taxon>
        <taxon>Aliikangiella</taxon>
    </lineage>
</organism>
<dbReference type="Pfam" id="PF00857">
    <property type="entry name" value="Isochorismatase"/>
    <property type="match status" value="1"/>
</dbReference>
<dbReference type="PIRSF" id="PIRSF001111">
    <property type="entry name" value="Isochorismatase"/>
    <property type="match status" value="1"/>
</dbReference>
<proteinExistence type="predicted"/>
<dbReference type="Gene3D" id="3.40.50.850">
    <property type="entry name" value="Isochorismatase-like"/>
    <property type="match status" value="1"/>
</dbReference>
<dbReference type="SUPFAM" id="SSF47336">
    <property type="entry name" value="ACP-like"/>
    <property type="match status" value="1"/>
</dbReference>
<evidence type="ECO:0000256" key="7">
    <source>
        <dbReference type="PIRSR" id="PIRSR001111-50"/>
    </source>
</evidence>
<comment type="catalytic activity">
    <reaction evidence="6">
        <text>isochorismate + H2O = (2S,3S)-2,3-dihydroxy-2,3-dihydrobenzoate + pyruvate</text>
        <dbReference type="Rhea" id="RHEA:11112"/>
        <dbReference type="ChEBI" id="CHEBI:15361"/>
        <dbReference type="ChEBI" id="CHEBI:15377"/>
        <dbReference type="ChEBI" id="CHEBI:29780"/>
        <dbReference type="ChEBI" id="CHEBI:58764"/>
        <dbReference type="EC" id="3.3.2.1"/>
    </reaction>
</comment>
<keyword evidence="5" id="KW-0378">Hydrolase</keyword>
<sequence>MAIPQIKPYSLPTQSELPINKVDWQLDASKAVLLIHDMQEYFLNFYQSDAEMISQMIQNICRLKAVAKQAGIPVIYTAQPEHQSLEERGLLTDFWGAGLNNSTEQKSITNELAPDDADTVLTKWRYSAFKRSPLHHLMDELDKDQIIICGIYAHIGCMTSACDAFMRDIKPFMVADGLADFTREDHLMALNYVAKLCGSVNTTNSLIDAISERSKSGQTEISNVQNSQFNIDENNIGTEWTIEKLVARIASFLQVPEKDIDCDESLIDYGLDSIRVMTLVEEWRSQGLNINFQQLAENPTINGWHQLLLAEKGE</sequence>
<feature type="domain" description="Carrier" evidence="8">
    <location>
        <begin position="236"/>
        <end position="312"/>
    </location>
</feature>